<reference evidence="2 3" key="1">
    <citation type="journal article" date="2021" name="Elife">
        <title>Chloroplast acquisition without the gene transfer in kleptoplastic sea slugs, Plakobranchus ocellatus.</title>
        <authorList>
            <person name="Maeda T."/>
            <person name="Takahashi S."/>
            <person name="Yoshida T."/>
            <person name="Shimamura S."/>
            <person name="Takaki Y."/>
            <person name="Nagai Y."/>
            <person name="Toyoda A."/>
            <person name="Suzuki Y."/>
            <person name="Arimoto A."/>
            <person name="Ishii H."/>
            <person name="Satoh N."/>
            <person name="Nishiyama T."/>
            <person name="Hasebe M."/>
            <person name="Maruyama T."/>
            <person name="Minagawa J."/>
            <person name="Obokata J."/>
            <person name="Shigenobu S."/>
        </authorList>
    </citation>
    <scope>NUCLEOTIDE SEQUENCE [LARGE SCALE GENOMIC DNA]</scope>
</reference>
<dbReference type="Proteomes" id="UP000735302">
    <property type="component" value="Unassembled WGS sequence"/>
</dbReference>
<sequence>MLCKKRWFVATSSSNNSSRNSSSNGSRTRSCRSNSSNSQRSSNRNSSNSHSRSKISKQEEDSVRDTVEDDPVCAQVIIEERDGHGQDDQVGDQQHQHEEIPVEPGVKSKTVYKPICGYFTSLYNKTRREFEASQDPRCVPTISEPLDRPSHKLLDISLGLEERKLSQCPLSGHRFLFIGLLSLFDGRTSGHEAARKAKRNLVKIELLDDRDCIARELDERNDIDR</sequence>
<gene>
    <name evidence="2" type="ORF">PoB_003821000</name>
</gene>
<dbReference type="AlphaFoldDB" id="A0AAV4AWS8"/>
<name>A0AAV4AWS8_9GAST</name>
<keyword evidence="3" id="KW-1185">Reference proteome</keyword>
<feature type="region of interest" description="Disordered" evidence="1">
    <location>
        <begin position="1"/>
        <end position="68"/>
    </location>
</feature>
<proteinExistence type="predicted"/>
<organism evidence="2 3">
    <name type="scientific">Plakobranchus ocellatus</name>
    <dbReference type="NCBI Taxonomy" id="259542"/>
    <lineage>
        <taxon>Eukaryota</taxon>
        <taxon>Metazoa</taxon>
        <taxon>Spiralia</taxon>
        <taxon>Lophotrochozoa</taxon>
        <taxon>Mollusca</taxon>
        <taxon>Gastropoda</taxon>
        <taxon>Heterobranchia</taxon>
        <taxon>Euthyneura</taxon>
        <taxon>Panpulmonata</taxon>
        <taxon>Sacoglossa</taxon>
        <taxon>Placobranchoidea</taxon>
        <taxon>Plakobranchidae</taxon>
        <taxon>Plakobranchus</taxon>
    </lineage>
</organism>
<feature type="compositionally biased region" description="Basic and acidic residues" evidence="1">
    <location>
        <begin position="56"/>
        <end position="66"/>
    </location>
</feature>
<evidence type="ECO:0000256" key="1">
    <source>
        <dbReference type="SAM" id="MobiDB-lite"/>
    </source>
</evidence>
<comment type="caution">
    <text evidence="2">The sequence shown here is derived from an EMBL/GenBank/DDBJ whole genome shotgun (WGS) entry which is preliminary data.</text>
</comment>
<protein>
    <submittedName>
        <fullName evidence="2">Uncharacterized protein</fullName>
    </submittedName>
</protein>
<dbReference type="EMBL" id="BLXT01004326">
    <property type="protein sequence ID" value="GFO11705.1"/>
    <property type="molecule type" value="Genomic_DNA"/>
</dbReference>
<evidence type="ECO:0000313" key="3">
    <source>
        <dbReference type="Proteomes" id="UP000735302"/>
    </source>
</evidence>
<accession>A0AAV4AWS8</accession>
<evidence type="ECO:0000313" key="2">
    <source>
        <dbReference type="EMBL" id="GFO11705.1"/>
    </source>
</evidence>
<feature type="compositionally biased region" description="Low complexity" evidence="1">
    <location>
        <begin position="12"/>
        <end position="50"/>
    </location>
</feature>